<organism evidence="6 7">
    <name type="scientific">Kiloniella antarctica</name>
    <dbReference type="NCBI Taxonomy" id="1550907"/>
    <lineage>
        <taxon>Bacteria</taxon>
        <taxon>Pseudomonadati</taxon>
        <taxon>Pseudomonadota</taxon>
        <taxon>Alphaproteobacteria</taxon>
        <taxon>Rhodospirillales</taxon>
        <taxon>Kiloniellaceae</taxon>
        <taxon>Kiloniella</taxon>
    </lineage>
</organism>
<dbReference type="SUPFAM" id="SSF46785">
    <property type="entry name" value="Winged helix' DNA-binding domain"/>
    <property type="match status" value="1"/>
</dbReference>
<feature type="domain" description="HTH gntR-type" evidence="5">
    <location>
        <begin position="16"/>
        <end position="84"/>
    </location>
</feature>
<dbReference type="InterPro" id="IPR000524">
    <property type="entry name" value="Tscrpt_reg_HTH_GntR"/>
</dbReference>
<comment type="caution">
    <text evidence="6">The sequence shown here is derived from an EMBL/GenBank/DDBJ whole genome shotgun (WGS) entry which is preliminary data.</text>
</comment>
<keyword evidence="3" id="KW-0804">Transcription</keyword>
<dbReference type="PANTHER" id="PTHR44846:SF16">
    <property type="entry name" value="TRANSCRIPTIONAL REGULATOR PHNF-RELATED"/>
    <property type="match status" value="1"/>
</dbReference>
<evidence type="ECO:0000313" key="6">
    <source>
        <dbReference type="EMBL" id="MFD2207153.1"/>
    </source>
</evidence>
<dbReference type="SMART" id="SM00345">
    <property type="entry name" value="HTH_GNTR"/>
    <property type="match status" value="1"/>
</dbReference>
<dbReference type="InterPro" id="IPR011663">
    <property type="entry name" value="UTRA"/>
</dbReference>
<name>A0ABW5BQP1_9PROT</name>
<keyword evidence="2" id="KW-0238">DNA-binding</keyword>
<dbReference type="Gene3D" id="1.10.10.10">
    <property type="entry name" value="Winged helix-like DNA-binding domain superfamily/Winged helix DNA-binding domain"/>
    <property type="match status" value="1"/>
</dbReference>
<dbReference type="CDD" id="cd07377">
    <property type="entry name" value="WHTH_GntR"/>
    <property type="match status" value="1"/>
</dbReference>
<gene>
    <name evidence="6" type="primary">hutC</name>
    <name evidence="6" type="ORF">ACFSKO_16110</name>
</gene>
<accession>A0ABW5BQP1</accession>
<dbReference type="PANTHER" id="PTHR44846">
    <property type="entry name" value="MANNOSYL-D-GLYCERATE TRANSPORT/METABOLISM SYSTEM REPRESSOR MNGR-RELATED"/>
    <property type="match status" value="1"/>
</dbReference>
<evidence type="ECO:0000256" key="2">
    <source>
        <dbReference type="ARBA" id="ARBA00023125"/>
    </source>
</evidence>
<dbReference type="InterPro" id="IPR010248">
    <property type="entry name" value="His_ut_repres"/>
</dbReference>
<dbReference type="InterPro" id="IPR036388">
    <property type="entry name" value="WH-like_DNA-bd_sf"/>
</dbReference>
<evidence type="ECO:0000256" key="3">
    <source>
        <dbReference type="ARBA" id="ARBA00023163"/>
    </source>
</evidence>
<dbReference type="PRINTS" id="PR00035">
    <property type="entry name" value="HTHGNTR"/>
</dbReference>
<dbReference type="InterPro" id="IPR028978">
    <property type="entry name" value="Chorismate_lyase_/UTRA_dom_sf"/>
</dbReference>
<proteinExistence type="predicted"/>
<reference evidence="7" key="1">
    <citation type="journal article" date="2019" name="Int. J. Syst. Evol. Microbiol.">
        <title>The Global Catalogue of Microorganisms (GCM) 10K type strain sequencing project: providing services to taxonomists for standard genome sequencing and annotation.</title>
        <authorList>
            <consortium name="The Broad Institute Genomics Platform"/>
            <consortium name="The Broad Institute Genome Sequencing Center for Infectious Disease"/>
            <person name="Wu L."/>
            <person name="Ma J."/>
        </authorList>
    </citation>
    <scope>NUCLEOTIDE SEQUENCE [LARGE SCALE GENOMIC DNA]</scope>
    <source>
        <strain evidence="7">CGMCC 4.7192</strain>
    </source>
</reference>
<dbReference type="RefSeq" id="WP_380253505.1">
    <property type="nucleotide sequence ID" value="NZ_JBHUII010000011.1"/>
</dbReference>
<sequence length="246" mass="27756">MFSQGSDTIVNQDKKVPLYQKVKDYIIEHIRSGEWETGYQIPSENELTLSLEMSRMTIHRALRELTSDGWLMRVQGAGTFVAEPRPQSAVLSLRSIADEVQSRGSIYTNQLISLEEEKATPYIAGVLELELNAPVFHSVIVHKENGIPIQLEERYVNPQTVPDYLSQSFQDVTPYDYLINVAPLSNAEHTILAIAPDAQQSELLEIKPQTPCLLLRRRTWSEGRTVTYAKLLHPGDRYSLGGSFQG</sequence>
<evidence type="ECO:0000313" key="7">
    <source>
        <dbReference type="Proteomes" id="UP001597294"/>
    </source>
</evidence>
<dbReference type="Proteomes" id="UP001597294">
    <property type="component" value="Unassembled WGS sequence"/>
</dbReference>
<evidence type="ECO:0000256" key="1">
    <source>
        <dbReference type="ARBA" id="ARBA00023015"/>
    </source>
</evidence>
<dbReference type="EMBL" id="JBHUII010000011">
    <property type="protein sequence ID" value="MFD2207153.1"/>
    <property type="molecule type" value="Genomic_DNA"/>
</dbReference>
<dbReference type="PROSITE" id="PS50949">
    <property type="entry name" value="HTH_GNTR"/>
    <property type="match status" value="1"/>
</dbReference>
<dbReference type="SMART" id="SM00866">
    <property type="entry name" value="UTRA"/>
    <property type="match status" value="1"/>
</dbReference>
<evidence type="ECO:0000259" key="5">
    <source>
        <dbReference type="PROSITE" id="PS50949"/>
    </source>
</evidence>
<dbReference type="Gene3D" id="3.40.1410.10">
    <property type="entry name" value="Chorismate lyase-like"/>
    <property type="match status" value="1"/>
</dbReference>
<dbReference type="InterPro" id="IPR036390">
    <property type="entry name" value="WH_DNA-bd_sf"/>
</dbReference>
<keyword evidence="7" id="KW-1185">Reference proteome</keyword>
<dbReference type="InterPro" id="IPR050679">
    <property type="entry name" value="Bact_HTH_transcr_reg"/>
</dbReference>
<dbReference type="NCBIfam" id="TIGR02018">
    <property type="entry name" value="his_ut_repres"/>
    <property type="match status" value="1"/>
</dbReference>
<evidence type="ECO:0000256" key="4">
    <source>
        <dbReference type="NCBIfam" id="TIGR02018"/>
    </source>
</evidence>
<dbReference type="Pfam" id="PF07702">
    <property type="entry name" value="UTRA"/>
    <property type="match status" value="1"/>
</dbReference>
<dbReference type="SUPFAM" id="SSF64288">
    <property type="entry name" value="Chorismate lyase-like"/>
    <property type="match status" value="1"/>
</dbReference>
<dbReference type="Pfam" id="PF00392">
    <property type="entry name" value="GntR"/>
    <property type="match status" value="1"/>
</dbReference>
<keyword evidence="1" id="KW-0805">Transcription regulation</keyword>
<protein>
    <recommendedName>
        <fullName evidence="4">Histidine utilization repressor</fullName>
    </recommendedName>
</protein>